<accession>A0ABR9CZI6</accession>
<proteinExistence type="predicted"/>
<dbReference type="EMBL" id="JACXSS010000001">
    <property type="protein sequence ID" value="MBD9355961.1"/>
    <property type="molecule type" value="Genomic_DNA"/>
</dbReference>
<evidence type="ECO:0000313" key="2">
    <source>
        <dbReference type="EMBL" id="MBD9355961.1"/>
    </source>
</evidence>
<evidence type="ECO:0008006" key="4">
    <source>
        <dbReference type="Google" id="ProtNLM"/>
    </source>
</evidence>
<evidence type="ECO:0000313" key="3">
    <source>
        <dbReference type="Proteomes" id="UP000652176"/>
    </source>
</evidence>
<organism evidence="2 3">
    <name type="scientific">Methylomonas albis</name>
    <dbReference type="NCBI Taxonomy" id="1854563"/>
    <lineage>
        <taxon>Bacteria</taxon>
        <taxon>Pseudomonadati</taxon>
        <taxon>Pseudomonadota</taxon>
        <taxon>Gammaproteobacteria</taxon>
        <taxon>Methylococcales</taxon>
        <taxon>Methylococcaceae</taxon>
        <taxon>Methylomonas</taxon>
    </lineage>
</organism>
<sequence length="334" mass="35240">MKYPSNLSLLVLLSLTVSGVASAAFDQYTIIDLGSLDPGGVNDYSYAFDINDRGDIVGFSKGADGLDHAFARMRGQTLSDLGQGRATSINNRRQLVGRGAGPNYLLWKQDAAGNWEALDLNIPVIPAPFLGQTIKINDRGNIAGAGEIGIFYWSNGQIEYIATNAGCFPLTVVGLNNRDEVLYGDSMSMYLVTNTGESVLGDGRFAELTAMNDEGEAVGLSAFASASSYFSTETGFTNPQTNQSFKDINNAGIAVGGGNYGSYVASFALASTFRAVIYSKAENSVVYLDTLIPNNPGWSLRIANGISDAGQIVGVGINPAGKTHAFLLTPVSPP</sequence>
<reference evidence="2 3" key="1">
    <citation type="submission" date="2020-09" db="EMBL/GenBank/DDBJ databases">
        <title>Methylomonas albis sp. nov. and Methylomonas fluvii sp. nov.: Two cold-adapted methanotrophs from the River Elbe and an amended description of Methylovulum psychrotolerans strain Eb1.</title>
        <authorList>
            <person name="Bussmann I.K."/>
            <person name="Klings K.-W."/>
            <person name="Warnstedt J."/>
            <person name="Hoppert M."/>
            <person name="Saborowski A."/>
            <person name="Horn F."/>
            <person name="Liebner S."/>
        </authorList>
    </citation>
    <scope>NUCLEOTIDE SEQUENCE [LARGE SCALE GENOMIC DNA]</scope>
    <source>
        <strain evidence="2 3">EbA</strain>
    </source>
</reference>
<name>A0ABR9CZI6_9GAMM</name>
<dbReference type="InterPro" id="IPR014262">
    <property type="entry name" value="HAF_rpt"/>
</dbReference>
<feature type="chain" id="PRO_5046462518" description="HAF repeat-containing protein" evidence="1">
    <location>
        <begin position="24"/>
        <end position="334"/>
    </location>
</feature>
<dbReference type="NCBIfam" id="TIGR02913">
    <property type="entry name" value="HAF_rpt"/>
    <property type="match status" value="2"/>
</dbReference>
<dbReference type="RefSeq" id="WP_192374352.1">
    <property type="nucleotide sequence ID" value="NZ_CAJHIV010000001.1"/>
</dbReference>
<protein>
    <recommendedName>
        <fullName evidence="4">HAF repeat-containing protein</fullName>
    </recommendedName>
</protein>
<dbReference type="Proteomes" id="UP000652176">
    <property type="component" value="Unassembled WGS sequence"/>
</dbReference>
<comment type="caution">
    <text evidence="2">The sequence shown here is derived from an EMBL/GenBank/DDBJ whole genome shotgun (WGS) entry which is preliminary data.</text>
</comment>
<keyword evidence="1" id="KW-0732">Signal</keyword>
<evidence type="ECO:0000256" key="1">
    <source>
        <dbReference type="SAM" id="SignalP"/>
    </source>
</evidence>
<gene>
    <name evidence="2" type="ORF">IE877_08685</name>
</gene>
<keyword evidence="3" id="KW-1185">Reference proteome</keyword>
<feature type="signal peptide" evidence="1">
    <location>
        <begin position="1"/>
        <end position="23"/>
    </location>
</feature>